<dbReference type="PANTHER" id="PTHR13153">
    <property type="entry name" value="CGTHBA PROTEIN -14 GENE PROTEIN"/>
    <property type="match status" value="1"/>
</dbReference>
<evidence type="ECO:0000313" key="5">
    <source>
        <dbReference type="Proteomes" id="UP000000561"/>
    </source>
</evidence>
<feature type="compositionally biased region" description="Low complexity" evidence="2">
    <location>
        <begin position="766"/>
        <end position="779"/>
    </location>
</feature>
<feature type="compositionally biased region" description="Acidic residues" evidence="2">
    <location>
        <begin position="1080"/>
        <end position="1110"/>
    </location>
</feature>
<dbReference type="KEGG" id="uma:UMAG_02998"/>
<feature type="region of interest" description="Disordered" evidence="2">
    <location>
        <begin position="857"/>
        <end position="949"/>
    </location>
</feature>
<comment type="similarity">
    <text evidence="1">Belongs to the NPR3 family.</text>
</comment>
<feature type="region of interest" description="Disordered" evidence="2">
    <location>
        <begin position="540"/>
        <end position="562"/>
    </location>
</feature>
<evidence type="ECO:0000313" key="4">
    <source>
        <dbReference type="EMBL" id="KIS69018.1"/>
    </source>
</evidence>
<feature type="compositionally biased region" description="Low complexity" evidence="2">
    <location>
        <begin position="1167"/>
        <end position="1182"/>
    </location>
</feature>
<dbReference type="PANTHER" id="PTHR13153:SF5">
    <property type="entry name" value="GATOR COMPLEX PROTEIN NPRL3"/>
    <property type="match status" value="1"/>
</dbReference>
<dbReference type="VEuPathDB" id="FungiDB:UMAG_02998"/>
<evidence type="ECO:0000256" key="1">
    <source>
        <dbReference type="ARBA" id="ARBA00010546"/>
    </source>
</evidence>
<dbReference type="eggNOG" id="KOG3830">
    <property type="taxonomic scope" value="Eukaryota"/>
</dbReference>
<feature type="region of interest" description="Disordered" evidence="2">
    <location>
        <begin position="42"/>
        <end position="193"/>
    </location>
</feature>
<feature type="compositionally biased region" description="Basic residues" evidence="2">
    <location>
        <begin position="729"/>
        <end position="740"/>
    </location>
</feature>
<feature type="region of interest" description="Disordered" evidence="2">
    <location>
        <begin position="966"/>
        <end position="1182"/>
    </location>
</feature>
<dbReference type="STRING" id="237631.A0A0D1CR33"/>
<feature type="region of interest" description="Disordered" evidence="2">
    <location>
        <begin position="1207"/>
        <end position="1258"/>
    </location>
</feature>
<reference evidence="4 5" key="1">
    <citation type="journal article" date="2006" name="Nature">
        <title>Insights from the genome of the biotrophic fungal plant pathogen Ustilago maydis.</title>
        <authorList>
            <person name="Kamper J."/>
            <person name="Kahmann R."/>
            <person name="Bolker M."/>
            <person name="Ma L.J."/>
            <person name="Brefort T."/>
            <person name="Saville B.J."/>
            <person name="Banuett F."/>
            <person name="Kronstad J.W."/>
            <person name="Gold S.E."/>
            <person name="Muller O."/>
            <person name="Perlin M.H."/>
            <person name="Wosten H.A."/>
            <person name="de Vries R."/>
            <person name="Ruiz-Herrera J."/>
            <person name="Reynaga-Pena C.G."/>
            <person name="Snetselaar K."/>
            <person name="McCann M."/>
            <person name="Perez-Martin J."/>
            <person name="Feldbrugge M."/>
            <person name="Basse C.W."/>
            <person name="Steinberg G."/>
            <person name="Ibeas J.I."/>
            <person name="Holloman W."/>
            <person name="Guzman P."/>
            <person name="Farman M."/>
            <person name="Stajich J.E."/>
            <person name="Sentandreu R."/>
            <person name="Gonzalez-Prieto J.M."/>
            <person name="Kennell J.C."/>
            <person name="Molina L."/>
            <person name="Schirawski J."/>
            <person name="Mendoza-Mendoza A."/>
            <person name="Greilinger D."/>
            <person name="Munch K."/>
            <person name="Rossel N."/>
            <person name="Scherer M."/>
            <person name="Vranes M."/>
            <person name="Ladendorf O."/>
            <person name="Vincon V."/>
            <person name="Fuchs U."/>
            <person name="Sandrock B."/>
            <person name="Meng S."/>
            <person name="Ho E.C."/>
            <person name="Cahill M.J."/>
            <person name="Boyce K.J."/>
            <person name="Klose J."/>
            <person name="Klosterman S.J."/>
            <person name="Deelstra H.J."/>
            <person name="Ortiz-Castellanos L."/>
            <person name="Li W."/>
            <person name="Sanchez-Alonso P."/>
            <person name="Schreier P.H."/>
            <person name="Hauser-Hahn I."/>
            <person name="Vaupel M."/>
            <person name="Koopmann E."/>
            <person name="Friedrich G."/>
            <person name="Voss H."/>
            <person name="Schluter T."/>
            <person name="Margolis J."/>
            <person name="Platt D."/>
            <person name="Swimmer C."/>
            <person name="Gnirke A."/>
            <person name="Chen F."/>
            <person name="Vysotskaia V."/>
            <person name="Mannhaupt G."/>
            <person name="Guldener U."/>
            <person name="Munsterkotter M."/>
            <person name="Haase D."/>
            <person name="Oesterheld M."/>
            <person name="Mewes H.W."/>
            <person name="Mauceli E.W."/>
            <person name="DeCaprio D."/>
            <person name="Wade C.M."/>
            <person name="Butler J."/>
            <person name="Young S."/>
            <person name="Jaffe D.B."/>
            <person name="Calvo S."/>
            <person name="Nusbaum C."/>
            <person name="Galagan J."/>
            <person name="Birren B.W."/>
        </authorList>
    </citation>
    <scope>NUCLEOTIDE SEQUENCE [LARGE SCALE GENOMIC DNA]</scope>
    <source>
        <strain evidence="5">DSM 14603 / FGSC 9021 / UM521</strain>
    </source>
</reference>
<dbReference type="GO" id="GO:0010508">
    <property type="term" value="P:positive regulation of autophagy"/>
    <property type="evidence" value="ECO:0000318"/>
    <property type="project" value="GO_Central"/>
</dbReference>
<dbReference type="Pfam" id="PF03666">
    <property type="entry name" value="NPR3"/>
    <property type="match status" value="1"/>
</dbReference>
<feature type="compositionally biased region" description="Low complexity" evidence="2">
    <location>
        <begin position="1217"/>
        <end position="1231"/>
    </location>
</feature>
<gene>
    <name evidence="4" type="ORF">UMAG_02998</name>
</gene>
<evidence type="ECO:0000256" key="2">
    <source>
        <dbReference type="SAM" id="MobiDB-lite"/>
    </source>
</evidence>
<feature type="region of interest" description="Disordered" evidence="2">
    <location>
        <begin position="241"/>
        <end position="313"/>
    </location>
</feature>
<evidence type="ECO:0000259" key="3">
    <source>
        <dbReference type="Pfam" id="PF24064"/>
    </source>
</evidence>
<feature type="compositionally biased region" description="Basic and acidic residues" evidence="2">
    <location>
        <begin position="184"/>
        <end position="193"/>
    </location>
</feature>
<feature type="compositionally biased region" description="Basic and acidic residues" evidence="2">
    <location>
        <begin position="257"/>
        <end position="268"/>
    </location>
</feature>
<dbReference type="GO" id="GO:1904262">
    <property type="term" value="P:negative regulation of TORC1 signaling"/>
    <property type="evidence" value="ECO:0000318"/>
    <property type="project" value="GO_Central"/>
</dbReference>
<dbReference type="InterPro" id="IPR056603">
    <property type="entry name" value="HTH_NPRL3"/>
</dbReference>
<name>A0A0D1CR33_MYCMD</name>
<dbReference type="GO" id="GO:0034198">
    <property type="term" value="P:cellular response to amino acid starvation"/>
    <property type="evidence" value="ECO:0000318"/>
    <property type="project" value="GO_Central"/>
</dbReference>
<feature type="compositionally biased region" description="Basic residues" evidence="2">
    <location>
        <begin position="1232"/>
        <end position="1253"/>
    </location>
</feature>
<feature type="compositionally biased region" description="Basic and acidic residues" evidence="2">
    <location>
        <begin position="42"/>
        <end position="71"/>
    </location>
</feature>
<feature type="compositionally biased region" description="Low complexity" evidence="2">
    <location>
        <begin position="1031"/>
        <end position="1040"/>
    </location>
</feature>
<feature type="domain" description="GATOR1 complex protein NPRL3 C-terminal HTH" evidence="3">
    <location>
        <begin position="1271"/>
        <end position="1332"/>
    </location>
</feature>
<dbReference type="InterPro" id="IPR005365">
    <property type="entry name" value="Npr3"/>
</dbReference>
<dbReference type="InParanoid" id="A0A0D1CR33"/>
<sequence>MSESLLGVILATSSSRGHHIVFRWPNNPKLFKRYSKVKYYTESRPSHSNRAHLEDELDPVRQKARWDHHDEDQDENGNIDSDDAGQSDTPSSSDVDESDGSMPDDDDNRSARDRAETVASHDRSKTGAARSASRSKSKSRRPLLSMEEASPSVRSTDRQTGALKEAPDANDRAPDSEAGTSKELSPEEKARREEKAARAYKTYLGYDIDILASILNPRPELSHKKFELVIDDLAFLGHPVTPNKNGVWGDQDDESQDDRVEARDEKTAAHAQQRGRSGLRKEIRPYDPSDDRVASNDKIDKSAKTGAKSRNASLTRIEQTNDIPTSRSKAPLTQFHLVLILDRPDPSTAVPGVDLSSWLQLFYDNIVFKMTAALFAEQSKSDYVGRETEKLLALRERCMDDGQAYAAYAAQCLGISSLARCIRDLHKSISISSDAFLTINDRIEVHLQLPPILQDPSSLAKTVDIETELDPNDPIFLSGGGFEGLGKEGAHQDGSGGTYKRRMAMTPAQLSFEEWCRTTGPYLLPWKTLLLLHDQVDEAPNRERAKSDTCSPAGLASPGEGASQALEAHGFDQLARKFTSFFTPSLYNTPNFSQVADMLGWDLYDDVYPMVRHLIYYRQARVIDVPRPGHVYAISPLFDFARLGSLSYNWAQTFPDVAPLPVFLSQLSSSTSRTLSNLFPARHQRELALEVLIWLLRHEVVVKMHIRLRLIATESVKRRTAERRVERHERHRARKEKKRQRAAELEARRMRKSQSEEQQRRRAAEQAEQAKQADEQQAQGHQRLTEERGRSRDRERSSSGEARQLGSSERKEQDDDAAGRVDAAEGDVQTSGLSVSRPPILADPDSVAQASAIAAAAVGSGGEVRRSGDHEHERQHHHHHHHQHAPQHRHHHRRHQNTSDPITGTDSTAAPSDKAPIPIAPRSQFDELKFERRPVLRSRSPSTAMAAGASAGLSVSFSNLSERGEITRRARADTTGSSSSGGGLRHSRTRGDAISMTPTTSQHSRPSTPNVVGRIIPSHVRDRSIGGGGSNVSSSAEGGSVPRRARRTTSSAGWGGRTGIPRSRSPSRARMRVKGFGADAEVEIDDDDDDGDEREEEVEEVMAMDEDVEPQDCGANELASELDLLCLDKGGKSERKKRRISSASERPELPPPSESHGSEGGNKSRSEGVLSSSCSTSSSGVTTLSELSLSSDLDSEAVDSNLDSNVHESQYGQTHRPSPLSSTSISPTSPTHTHRFGNHSRISTHSRATHAHTPRGSAYSDSLIVEPARASRRENEYIATMVENKDATTTKLFFRLLPYLNGKHTIDEIEYRVLMRRRHIRRLLKTFRESIITFMHP</sequence>
<feature type="compositionally biased region" description="Basic and acidic residues" evidence="2">
    <location>
        <begin position="863"/>
        <end position="874"/>
    </location>
</feature>
<feature type="region of interest" description="Disordered" evidence="2">
    <location>
        <begin position="719"/>
        <end position="842"/>
    </location>
</feature>
<dbReference type="EMBL" id="CM003146">
    <property type="protein sequence ID" value="KIS69018.1"/>
    <property type="molecule type" value="Genomic_DNA"/>
</dbReference>
<feature type="compositionally biased region" description="Polar residues" evidence="2">
    <location>
        <begin position="996"/>
        <end position="1010"/>
    </location>
</feature>
<feature type="compositionally biased region" description="Acidic residues" evidence="2">
    <location>
        <begin position="94"/>
        <end position="107"/>
    </location>
</feature>
<feature type="compositionally biased region" description="Polar residues" evidence="2">
    <location>
        <begin position="1207"/>
        <end position="1216"/>
    </location>
</feature>
<dbReference type="GeneID" id="23563593"/>
<feature type="compositionally biased region" description="Basic and acidic residues" evidence="2">
    <location>
        <begin position="808"/>
        <end position="823"/>
    </location>
</feature>
<protein>
    <recommendedName>
        <fullName evidence="3">GATOR1 complex protein NPRL3 C-terminal HTH domain-containing protein</fullName>
    </recommendedName>
</protein>
<feature type="compositionally biased region" description="Basic and acidic residues" evidence="2">
    <location>
        <begin position="741"/>
        <end position="765"/>
    </location>
</feature>
<accession>A0A0D1CR33</accession>
<organism evidence="4 5">
    <name type="scientific">Mycosarcoma maydis</name>
    <name type="common">Corn smut fungus</name>
    <name type="synonym">Ustilago maydis</name>
    <dbReference type="NCBI Taxonomy" id="5270"/>
    <lineage>
        <taxon>Eukaryota</taxon>
        <taxon>Fungi</taxon>
        <taxon>Dikarya</taxon>
        <taxon>Basidiomycota</taxon>
        <taxon>Ustilaginomycotina</taxon>
        <taxon>Ustilaginomycetes</taxon>
        <taxon>Ustilaginales</taxon>
        <taxon>Ustilaginaceae</taxon>
        <taxon>Mycosarcoma</taxon>
    </lineage>
</organism>
<feature type="compositionally biased region" description="Basic and acidic residues" evidence="2">
    <location>
        <begin position="924"/>
        <end position="934"/>
    </location>
</feature>
<feature type="compositionally biased region" description="Basic and acidic residues" evidence="2">
    <location>
        <begin position="719"/>
        <end position="728"/>
    </location>
</feature>
<dbReference type="OMA" id="HIVFRWP"/>
<dbReference type="Pfam" id="PF24064">
    <property type="entry name" value="HTH_NPRL3"/>
    <property type="match status" value="1"/>
</dbReference>
<dbReference type="RefSeq" id="XP_011389383.1">
    <property type="nucleotide sequence ID" value="XM_011391081.1"/>
</dbReference>
<feature type="compositionally biased region" description="Basic and acidic residues" evidence="2">
    <location>
        <begin position="783"/>
        <end position="798"/>
    </location>
</feature>
<dbReference type="OrthoDB" id="18648at2759"/>
<feature type="compositionally biased region" description="Basic and acidic residues" evidence="2">
    <location>
        <begin position="165"/>
        <end position="175"/>
    </location>
</feature>
<dbReference type="Proteomes" id="UP000000561">
    <property type="component" value="Chromosome 7"/>
</dbReference>
<feature type="compositionally biased region" description="Acidic residues" evidence="2">
    <location>
        <begin position="72"/>
        <end position="85"/>
    </location>
</feature>
<keyword evidence="5" id="KW-1185">Reference proteome</keyword>
<proteinExistence type="inferred from homology"/>
<dbReference type="GO" id="GO:1990130">
    <property type="term" value="C:GATOR1 complex"/>
    <property type="evidence" value="ECO:0000318"/>
    <property type="project" value="GO_Central"/>
</dbReference>
<feature type="compositionally biased region" description="Basic and acidic residues" evidence="2">
    <location>
        <begin position="108"/>
        <end position="125"/>
    </location>
</feature>
<feature type="compositionally biased region" description="Polar residues" evidence="2">
    <location>
        <begin position="898"/>
        <end position="910"/>
    </location>
</feature>
<feature type="compositionally biased region" description="Basic and acidic residues" evidence="2">
    <location>
        <begin position="279"/>
        <end position="303"/>
    </location>
</feature>
<feature type="compositionally biased region" description="Basic residues" evidence="2">
    <location>
        <begin position="875"/>
        <end position="896"/>
    </location>
</feature>